<keyword evidence="1" id="KW-1133">Transmembrane helix</keyword>
<feature type="transmembrane region" description="Helical" evidence="1">
    <location>
        <begin position="36"/>
        <end position="59"/>
    </location>
</feature>
<name>A0A915TXV5_9BACT</name>
<keyword evidence="1" id="KW-0812">Transmembrane</keyword>
<keyword evidence="1" id="KW-0472">Membrane</keyword>
<protein>
    <submittedName>
        <fullName evidence="2">Uncharacterized protein</fullName>
    </submittedName>
</protein>
<evidence type="ECO:0000256" key="1">
    <source>
        <dbReference type="SAM" id="Phobius"/>
    </source>
</evidence>
<dbReference type="EMBL" id="AP024233">
    <property type="protein sequence ID" value="BCO08003.1"/>
    <property type="molecule type" value="Genomic_DNA"/>
</dbReference>
<dbReference type="Proteomes" id="UP001063350">
    <property type="component" value="Chromosome"/>
</dbReference>
<accession>A0A915TXV5</accession>
<keyword evidence="3" id="KW-1185">Reference proteome</keyword>
<feature type="transmembrane region" description="Helical" evidence="1">
    <location>
        <begin position="71"/>
        <end position="90"/>
    </location>
</feature>
<gene>
    <name evidence="2" type="ORF">GF1_03790</name>
</gene>
<dbReference type="AlphaFoldDB" id="A0A915TXV5"/>
<evidence type="ECO:0000313" key="2">
    <source>
        <dbReference type="EMBL" id="BCO08003.1"/>
    </source>
</evidence>
<sequence length="123" mass="14335">MNTLREKISFVLTALAYVVFHLGWSRDTGSIIQGTVVSLLNTLPFEIGFTWVLVVFIRYLSDGQRPPWDRILRIFFTVGILFGLFYNLYVRGAQEQERLKQLKPGAESLLYQSDTRKVRWYLA</sequence>
<evidence type="ECO:0000313" key="3">
    <source>
        <dbReference type="Proteomes" id="UP001063350"/>
    </source>
</evidence>
<organism evidence="2 3">
    <name type="scientific">Desulfolithobacter dissulfuricans</name>
    <dbReference type="NCBI Taxonomy" id="2795293"/>
    <lineage>
        <taxon>Bacteria</taxon>
        <taxon>Pseudomonadati</taxon>
        <taxon>Thermodesulfobacteriota</taxon>
        <taxon>Desulfobulbia</taxon>
        <taxon>Desulfobulbales</taxon>
        <taxon>Desulfobulbaceae</taxon>
        <taxon>Desulfolithobacter</taxon>
    </lineage>
</organism>
<proteinExistence type="predicted"/>
<reference evidence="2" key="1">
    <citation type="submission" date="2020-12" db="EMBL/GenBank/DDBJ databases">
        <title>Desulfobium dissulfuricans gen. nov., sp. nov., a novel mesophilic, sulfate-reducing bacterium isolated from a deep-sea hydrothermal vent.</title>
        <authorList>
            <person name="Hashimoto Y."/>
            <person name="Tame A."/>
            <person name="Sawayama S."/>
            <person name="Miyazaki J."/>
            <person name="Takai K."/>
            <person name="Nakagawa S."/>
        </authorList>
    </citation>
    <scope>NUCLEOTIDE SEQUENCE</scope>
    <source>
        <strain evidence="2">GF1</strain>
    </source>
</reference>
<dbReference type="KEGG" id="ddu:GF1_03790"/>
<dbReference type="RefSeq" id="WP_267927937.1">
    <property type="nucleotide sequence ID" value="NZ_AP024233.1"/>
</dbReference>